<keyword evidence="4" id="KW-0540">Nuclease</keyword>
<evidence type="ECO:0000256" key="2">
    <source>
        <dbReference type="HAMAP-Rule" id="MF_00048"/>
    </source>
</evidence>
<dbReference type="KEGG" id="mphy:MCBMB27_02377"/>
<evidence type="ECO:0000313" key="3">
    <source>
        <dbReference type="EMBL" id="APT31668.1"/>
    </source>
</evidence>
<dbReference type="EMBL" id="CP015367">
    <property type="protein sequence ID" value="APT31668.1"/>
    <property type="molecule type" value="Genomic_DNA"/>
</dbReference>
<accession>A0AAE8HTN3</accession>
<evidence type="ECO:0000313" key="5">
    <source>
        <dbReference type="Proteomes" id="UP000185487"/>
    </source>
</evidence>
<dbReference type="EMBL" id="FOPK01000015">
    <property type="protein sequence ID" value="SFH15730.1"/>
    <property type="molecule type" value="Genomic_DNA"/>
</dbReference>
<dbReference type="NCBIfam" id="NF011272">
    <property type="entry name" value="PRK14679.1"/>
    <property type="match status" value="1"/>
</dbReference>
<organism evidence="4 6">
    <name type="scientific">Methylobacterium phyllosphaerae</name>
    <dbReference type="NCBI Taxonomy" id="418223"/>
    <lineage>
        <taxon>Bacteria</taxon>
        <taxon>Pseudomonadati</taxon>
        <taxon>Pseudomonadota</taxon>
        <taxon>Alphaproteobacteria</taxon>
        <taxon>Hyphomicrobiales</taxon>
        <taxon>Methylobacteriaceae</taxon>
        <taxon>Methylobacterium</taxon>
    </lineage>
</organism>
<dbReference type="HAMAP" id="MF_00048">
    <property type="entry name" value="UPF0102"/>
    <property type="match status" value="1"/>
</dbReference>
<dbReference type="Pfam" id="PF02021">
    <property type="entry name" value="UPF0102"/>
    <property type="match status" value="1"/>
</dbReference>
<evidence type="ECO:0000313" key="6">
    <source>
        <dbReference type="Proteomes" id="UP000199140"/>
    </source>
</evidence>
<dbReference type="GO" id="GO:0003676">
    <property type="term" value="F:nucleic acid binding"/>
    <property type="evidence" value="ECO:0007669"/>
    <property type="project" value="InterPro"/>
</dbReference>
<gene>
    <name evidence="3" type="ORF">MCBMB27_02377</name>
    <name evidence="4" type="ORF">SAMN05192567_11574</name>
</gene>
<dbReference type="AlphaFoldDB" id="A0AAE8HTN3"/>
<dbReference type="Gene3D" id="3.40.1350.10">
    <property type="match status" value="1"/>
</dbReference>
<dbReference type="InterPro" id="IPR011856">
    <property type="entry name" value="tRNA_endonuc-like_dom_sf"/>
</dbReference>
<sequence length="129" mass="14543">MNGAVPDQTGRRRAAYRRGHHAEWLALAALMLKGYWPIGRRVSMAGGEIDLVVQRWNTIVFVEVKARAKRDDAREAIDAAKRRRFSRAVRAWIGRNAWCAGVTFRADAVFVGARGWPAHVEQVFTIEGL</sequence>
<dbReference type="InterPro" id="IPR011335">
    <property type="entry name" value="Restrct_endonuc-II-like"/>
</dbReference>
<keyword evidence="5" id="KW-1185">Reference proteome</keyword>
<reference evidence="3 5" key="1">
    <citation type="submission" date="2016-04" db="EMBL/GenBank/DDBJ databases">
        <title>Complete genome sequencing and analysis of CBMB27, Methylobacterium phyllosphaerae isolated from leaf tissues of rice (Oryza sativa L.).</title>
        <authorList>
            <person name="Lee Y."/>
            <person name="Hwangbo K."/>
            <person name="Chung H."/>
            <person name="Yoo J."/>
            <person name="Kim K.Y."/>
            <person name="Sa T.M."/>
            <person name="Um Y."/>
            <person name="Madhaiyan M."/>
        </authorList>
    </citation>
    <scope>NUCLEOTIDE SEQUENCE [LARGE SCALE GENOMIC DNA]</scope>
    <source>
        <strain evidence="3 5">CBMB27</strain>
    </source>
</reference>
<dbReference type="Proteomes" id="UP000185487">
    <property type="component" value="Chromosome"/>
</dbReference>
<evidence type="ECO:0000313" key="4">
    <source>
        <dbReference type="EMBL" id="SFH15730.1"/>
    </source>
</evidence>
<proteinExistence type="inferred from homology"/>
<keyword evidence="4" id="KW-0378">Hydrolase</keyword>
<name>A0AAE8HTN3_9HYPH</name>
<reference evidence="4 6" key="2">
    <citation type="submission" date="2016-10" db="EMBL/GenBank/DDBJ databases">
        <authorList>
            <person name="Varghese N."/>
            <person name="Submissions S."/>
        </authorList>
    </citation>
    <scope>NUCLEOTIDE SEQUENCE [LARGE SCALE GENOMIC DNA]</scope>
    <source>
        <strain evidence="4 6">CBMB27</strain>
    </source>
</reference>
<protein>
    <recommendedName>
        <fullName evidence="2">UPF0102 protein MCBMB27_02377</fullName>
    </recommendedName>
</protein>
<dbReference type="RefSeq" id="WP_075380457.1">
    <property type="nucleotide sequence ID" value="NZ_CP015367.1"/>
</dbReference>
<dbReference type="InterPro" id="IPR003509">
    <property type="entry name" value="UPF0102_YraN-like"/>
</dbReference>
<dbReference type="PANTHER" id="PTHR34039:SF1">
    <property type="entry name" value="UPF0102 PROTEIN YRAN"/>
    <property type="match status" value="1"/>
</dbReference>
<dbReference type="SUPFAM" id="SSF52980">
    <property type="entry name" value="Restriction endonuclease-like"/>
    <property type="match status" value="1"/>
</dbReference>
<dbReference type="PANTHER" id="PTHR34039">
    <property type="entry name" value="UPF0102 PROTEIN YRAN"/>
    <property type="match status" value="1"/>
</dbReference>
<comment type="similarity">
    <text evidence="1 2">Belongs to the UPF0102 family.</text>
</comment>
<keyword evidence="4" id="KW-0255">Endonuclease</keyword>
<evidence type="ECO:0000256" key="1">
    <source>
        <dbReference type="ARBA" id="ARBA00006738"/>
    </source>
</evidence>
<dbReference type="GO" id="GO:0004519">
    <property type="term" value="F:endonuclease activity"/>
    <property type="evidence" value="ECO:0007669"/>
    <property type="project" value="UniProtKB-KW"/>
</dbReference>
<dbReference type="Proteomes" id="UP000199140">
    <property type="component" value="Unassembled WGS sequence"/>
</dbReference>